<accession>A0A4Q4IXR4</accession>
<dbReference type="InterPro" id="IPR050300">
    <property type="entry name" value="GDXG_lipolytic_enzyme"/>
</dbReference>
<dbReference type="InterPro" id="IPR029058">
    <property type="entry name" value="AB_hydrolase_fold"/>
</dbReference>
<protein>
    <submittedName>
        <fullName evidence="4">Alpha/beta hydrolase</fullName>
    </submittedName>
</protein>
<dbReference type="Gene3D" id="3.40.50.1820">
    <property type="entry name" value="alpha/beta hydrolase"/>
    <property type="match status" value="1"/>
</dbReference>
<keyword evidence="2" id="KW-0732">Signal</keyword>
<gene>
    <name evidence="4" type="ORF">EWH08_17675</name>
</gene>
<evidence type="ECO:0000313" key="4">
    <source>
        <dbReference type="EMBL" id="RYL98422.1"/>
    </source>
</evidence>
<evidence type="ECO:0000313" key="5">
    <source>
        <dbReference type="Proteomes" id="UP000292734"/>
    </source>
</evidence>
<feature type="chain" id="PRO_5020393382" evidence="2">
    <location>
        <begin position="21"/>
        <end position="362"/>
    </location>
</feature>
<comment type="caution">
    <text evidence="4">The sequence shown here is derived from an EMBL/GenBank/DDBJ whole genome shotgun (WGS) entry which is preliminary data.</text>
</comment>
<evidence type="ECO:0000259" key="3">
    <source>
        <dbReference type="Pfam" id="PF07859"/>
    </source>
</evidence>
<dbReference type="SUPFAM" id="SSF53474">
    <property type="entry name" value="alpha/beta-Hydrolases"/>
    <property type="match status" value="1"/>
</dbReference>
<dbReference type="Proteomes" id="UP000292734">
    <property type="component" value="Unassembled WGS sequence"/>
</dbReference>
<dbReference type="PANTHER" id="PTHR48081:SF8">
    <property type="entry name" value="ALPHA_BETA HYDROLASE FOLD-3 DOMAIN-CONTAINING PROTEIN-RELATED"/>
    <property type="match status" value="1"/>
</dbReference>
<reference evidence="4 5" key="1">
    <citation type="submission" date="2019-02" db="EMBL/GenBank/DDBJ databases">
        <authorList>
            <person name="Feng G."/>
        </authorList>
    </citation>
    <scope>NUCLEOTIDE SEQUENCE [LARGE SCALE GENOMIC DNA]</scope>
    <source>
        <strain evidence="4 5">DSM 26779</strain>
    </source>
</reference>
<feature type="signal peptide" evidence="2">
    <location>
        <begin position="1"/>
        <end position="20"/>
    </location>
</feature>
<dbReference type="PANTHER" id="PTHR48081">
    <property type="entry name" value="AB HYDROLASE SUPERFAMILY PROTEIN C4A8.06C"/>
    <property type="match status" value="1"/>
</dbReference>
<feature type="domain" description="Alpha/beta hydrolase fold-3" evidence="3">
    <location>
        <begin position="132"/>
        <end position="337"/>
    </location>
</feature>
<proteinExistence type="predicted"/>
<dbReference type="EMBL" id="SEOM01000009">
    <property type="protein sequence ID" value="RYL98422.1"/>
    <property type="molecule type" value="Genomic_DNA"/>
</dbReference>
<sequence>MRKAPLLAAGTLVSAALAFAALGPVAAPVLAAAAQGQPGIPASGAKVDADNQAVLDALKGLGLRPYHTLSPAEARLQPSFADGVKAVLQKQGRPVAPPPGVATQDIQVAGGAGPIPARVYRPADAQGPLPVIVYYHGGGWVLATIDTYDASARALAREARAIVISVEYRKAPEAKFPAQHDDALAAYRWTLGHAGEIGGDPRKIALAGESAGGNLALATAIAARDAKLQKPAHVLTIYPIAGSDLNTPSYQENANAMPLNRAAMAWFLHHTTRGPADATDPRINLVAANLRGLPPVTLIQAQIDPLTSEGQTLAGRLRAAGVPVATQFYPGVTHEFFGADAVIRKAGEAQRFAGTRLKASFR</sequence>
<dbReference type="GO" id="GO:0016787">
    <property type="term" value="F:hydrolase activity"/>
    <property type="evidence" value="ECO:0007669"/>
    <property type="project" value="UniProtKB-KW"/>
</dbReference>
<dbReference type="RefSeq" id="WP_129965655.1">
    <property type="nucleotide sequence ID" value="NZ_JACBZE010000011.1"/>
</dbReference>
<dbReference type="AlphaFoldDB" id="A0A4Q4IXR4"/>
<dbReference type="Pfam" id="PF07859">
    <property type="entry name" value="Abhydrolase_3"/>
    <property type="match status" value="1"/>
</dbReference>
<evidence type="ECO:0000256" key="1">
    <source>
        <dbReference type="ARBA" id="ARBA00022801"/>
    </source>
</evidence>
<keyword evidence="1 4" id="KW-0378">Hydrolase</keyword>
<organism evidence="4 5">
    <name type="scientific">Sphingobium indicum</name>
    <dbReference type="NCBI Taxonomy" id="332055"/>
    <lineage>
        <taxon>Bacteria</taxon>
        <taxon>Pseudomonadati</taxon>
        <taxon>Pseudomonadota</taxon>
        <taxon>Alphaproteobacteria</taxon>
        <taxon>Sphingomonadales</taxon>
        <taxon>Sphingomonadaceae</taxon>
        <taxon>Sphingobium</taxon>
    </lineage>
</organism>
<name>A0A4Q4IXR4_9SPHN</name>
<dbReference type="InterPro" id="IPR013094">
    <property type="entry name" value="AB_hydrolase_3"/>
</dbReference>
<evidence type="ECO:0000256" key="2">
    <source>
        <dbReference type="SAM" id="SignalP"/>
    </source>
</evidence>